<dbReference type="EMBL" id="CAXLJM020000112">
    <property type="protein sequence ID" value="CAL8136872.1"/>
    <property type="molecule type" value="Genomic_DNA"/>
</dbReference>
<accession>A0ABP1RVG6</accession>
<organism evidence="2 3">
    <name type="scientific">Orchesella dallaii</name>
    <dbReference type="NCBI Taxonomy" id="48710"/>
    <lineage>
        <taxon>Eukaryota</taxon>
        <taxon>Metazoa</taxon>
        <taxon>Ecdysozoa</taxon>
        <taxon>Arthropoda</taxon>
        <taxon>Hexapoda</taxon>
        <taxon>Collembola</taxon>
        <taxon>Entomobryomorpha</taxon>
        <taxon>Entomobryoidea</taxon>
        <taxon>Orchesellidae</taxon>
        <taxon>Orchesellinae</taxon>
        <taxon>Orchesella</taxon>
    </lineage>
</organism>
<keyword evidence="1" id="KW-0812">Transmembrane</keyword>
<protein>
    <recommendedName>
        <fullName evidence="4">Gustatory receptor</fullName>
    </recommendedName>
</protein>
<evidence type="ECO:0000313" key="3">
    <source>
        <dbReference type="Proteomes" id="UP001642540"/>
    </source>
</evidence>
<reference evidence="2 3" key="1">
    <citation type="submission" date="2024-08" db="EMBL/GenBank/DDBJ databases">
        <authorList>
            <person name="Cucini C."/>
            <person name="Frati F."/>
        </authorList>
    </citation>
    <scope>NUCLEOTIDE SEQUENCE [LARGE SCALE GENOMIC DNA]</scope>
</reference>
<keyword evidence="1" id="KW-0472">Membrane</keyword>
<sequence length="385" mass="44273">MKRVFFKKFNRIPLNNYDILNKGISYHAKLHIDLCKFVKLTPFNWNSNEAKIEIKEENWKSGRILVYAIHLTILLLMLYETIQNSILRKDADSQGNFVRMTLLILQIGTPVYHQVVWSDTLEFCALLNGLLNFNKLQIGNLNNSTVRMVLSVVKISTLLCPLSFAMVMIFAPMTPPFPTSLITLRETWNRAGFLILVEIVEIWNMLEYMLHGYFICSVVILANAGIYIGIKSIENRSIKSALPKYRIIQLLAVQTNVCFRNSVHLSITFVCILLGIVCNGAVVKYYNLLSPRALVAMVVVGAQTNVIGLLCYRIPGMVNWMSRALLQNWKRELSRRRNVVERKCLRSLSQLKVQFGNVNFFERKTCLVVVDFQIQQTINMLLLMQ</sequence>
<evidence type="ECO:0008006" key="4">
    <source>
        <dbReference type="Google" id="ProtNLM"/>
    </source>
</evidence>
<feature type="transmembrane region" description="Helical" evidence="1">
    <location>
        <begin position="265"/>
        <end position="287"/>
    </location>
</feature>
<proteinExistence type="predicted"/>
<evidence type="ECO:0000256" key="1">
    <source>
        <dbReference type="SAM" id="Phobius"/>
    </source>
</evidence>
<name>A0ABP1RVG6_9HEXA</name>
<keyword evidence="1" id="KW-1133">Transmembrane helix</keyword>
<feature type="transmembrane region" description="Helical" evidence="1">
    <location>
        <begin position="212"/>
        <end position="230"/>
    </location>
</feature>
<gene>
    <name evidence="2" type="ORF">ODALV1_LOCUS26654</name>
</gene>
<evidence type="ECO:0000313" key="2">
    <source>
        <dbReference type="EMBL" id="CAL8136872.1"/>
    </source>
</evidence>
<dbReference type="Proteomes" id="UP001642540">
    <property type="component" value="Unassembled WGS sequence"/>
</dbReference>
<keyword evidence="3" id="KW-1185">Reference proteome</keyword>
<feature type="transmembrane region" description="Helical" evidence="1">
    <location>
        <begin position="155"/>
        <end position="175"/>
    </location>
</feature>
<comment type="caution">
    <text evidence="2">The sequence shown here is derived from an EMBL/GenBank/DDBJ whole genome shotgun (WGS) entry which is preliminary data.</text>
</comment>
<feature type="transmembrane region" description="Helical" evidence="1">
    <location>
        <begin position="293"/>
        <end position="312"/>
    </location>
</feature>